<dbReference type="FunFam" id="1.10.630.10:FF:000051">
    <property type="entry name" value="Cytochrome P450 monooxygenase (Fum15)"/>
    <property type="match status" value="1"/>
</dbReference>
<dbReference type="InterPro" id="IPR036396">
    <property type="entry name" value="Cyt_P450_sf"/>
</dbReference>
<accession>A0AAD6CMQ3</accession>
<dbReference type="Pfam" id="PF00067">
    <property type="entry name" value="p450"/>
    <property type="match status" value="1"/>
</dbReference>
<dbReference type="EMBL" id="JAQIZZ010000008">
    <property type="protein sequence ID" value="KAJ5525450.1"/>
    <property type="molecule type" value="Genomic_DNA"/>
</dbReference>
<evidence type="ECO:0000256" key="2">
    <source>
        <dbReference type="SAM" id="Phobius"/>
    </source>
</evidence>
<dbReference type="InterPro" id="IPR002401">
    <property type="entry name" value="Cyt_P450_E_grp-I"/>
</dbReference>
<dbReference type="InterPro" id="IPR001128">
    <property type="entry name" value="Cyt_P450"/>
</dbReference>
<keyword evidence="1" id="KW-0408">Iron</keyword>
<gene>
    <name evidence="3" type="ORF">N7494_012100</name>
</gene>
<dbReference type="PRINTS" id="PR00385">
    <property type="entry name" value="P450"/>
</dbReference>
<dbReference type="GO" id="GO:0004497">
    <property type="term" value="F:monooxygenase activity"/>
    <property type="evidence" value="ECO:0007669"/>
    <property type="project" value="InterPro"/>
</dbReference>
<dbReference type="Proteomes" id="UP001220324">
    <property type="component" value="Unassembled WGS sequence"/>
</dbReference>
<dbReference type="GO" id="GO:0043386">
    <property type="term" value="P:mycotoxin biosynthetic process"/>
    <property type="evidence" value="ECO:0007669"/>
    <property type="project" value="UniProtKB-ARBA"/>
</dbReference>
<dbReference type="CDD" id="cd11069">
    <property type="entry name" value="CYP_FUM15-like"/>
    <property type="match status" value="1"/>
</dbReference>
<protein>
    <recommendedName>
        <fullName evidence="5">Cytochrome P450 monooxygenase</fullName>
    </recommendedName>
</protein>
<dbReference type="GO" id="GO:0016705">
    <property type="term" value="F:oxidoreductase activity, acting on paired donors, with incorporation or reduction of molecular oxygen"/>
    <property type="evidence" value="ECO:0007669"/>
    <property type="project" value="InterPro"/>
</dbReference>
<feature type="binding site" description="axial binding residue" evidence="1">
    <location>
        <position position="486"/>
    </location>
    <ligand>
        <name>heme</name>
        <dbReference type="ChEBI" id="CHEBI:30413"/>
    </ligand>
    <ligandPart>
        <name>Fe</name>
        <dbReference type="ChEBI" id="CHEBI:18248"/>
    </ligandPart>
</feature>
<comment type="caution">
    <text evidence="3">The sequence shown here is derived from an EMBL/GenBank/DDBJ whole genome shotgun (WGS) entry which is preliminary data.</text>
</comment>
<dbReference type="SUPFAM" id="SSF48264">
    <property type="entry name" value="Cytochrome P450"/>
    <property type="match status" value="1"/>
</dbReference>
<keyword evidence="1" id="KW-0479">Metal-binding</keyword>
<keyword evidence="2" id="KW-0812">Transmembrane</keyword>
<keyword evidence="2" id="KW-0472">Membrane</keyword>
<evidence type="ECO:0008006" key="5">
    <source>
        <dbReference type="Google" id="ProtNLM"/>
    </source>
</evidence>
<sequence length="542" mass="60837">MGRLNDGFKILYLGVVAAVYFKPDYAIKNSRIITIALLFTIITISKLIYQFFLYPRFFTPLKQIPTPSARHWLKGNTTSGLVDTPHELIKEWATTIPNDGLLRYYIVGQIERLVLTNPKALSEVLNSKVYDFAKPTIAQQNLRRVVGDGVLLAEGDEHKFQRKNLMPAFSYRHIKDLYPIFWNKSTEMAKLIRREVKSRGPNEDSCITVRTYASRATLDIIGLAGMGHDFDSLQNPNNRLYKSYQKIFTSPGTFTRILFTIGLILGDMRLIHNLPTARNKSFAEGRYVIRETARQMLRAKQAEEDEKKDTGIDIISVAMRSGNFEEENLLDQLMTFLAAGHETTAGALQWAVYALCKNPDVQERLREEVRTNLPSINVENPEPIDAAAIDNLHYLNAVCNEVLRFHPSVPNTVRVALKDTSLVGQPIPKGTWLVISAELLNHMSELWGPDAHKFNPDRWMGPGKANTGGATSNYAFLSFLHGPRACIGQGFSKAELACLLAALVGSFKFELKYPDAKLELKVGATCSPKDGVQALFTLLDGW</sequence>
<organism evidence="3 4">
    <name type="scientific">Penicillium frequentans</name>
    <dbReference type="NCBI Taxonomy" id="3151616"/>
    <lineage>
        <taxon>Eukaryota</taxon>
        <taxon>Fungi</taxon>
        <taxon>Dikarya</taxon>
        <taxon>Ascomycota</taxon>
        <taxon>Pezizomycotina</taxon>
        <taxon>Eurotiomycetes</taxon>
        <taxon>Eurotiomycetidae</taxon>
        <taxon>Eurotiales</taxon>
        <taxon>Aspergillaceae</taxon>
        <taxon>Penicillium</taxon>
    </lineage>
</organism>
<dbReference type="InterPro" id="IPR050121">
    <property type="entry name" value="Cytochrome_P450_monoxygenase"/>
</dbReference>
<evidence type="ECO:0000313" key="3">
    <source>
        <dbReference type="EMBL" id="KAJ5525450.1"/>
    </source>
</evidence>
<keyword evidence="2" id="KW-1133">Transmembrane helix</keyword>
<proteinExistence type="predicted"/>
<dbReference type="GO" id="GO:0020037">
    <property type="term" value="F:heme binding"/>
    <property type="evidence" value="ECO:0007669"/>
    <property type="project" value="InterPro"/>
</dbReference>
<evidence type="ECO:0000256" key="1">
    <source>
        <dbReference type="PIRSR" id="PIRSR602401-1"/>
    </source>
</evidence>
<feature type="transmembrane region" description="Helical" evidence="2">
    <location>
        <begin position="32"/>
        <end position="52"/>
    </location>
</feature>
<evidence type="ECO:0000313" key="4">
    <source>
        <dbReference type="Proteomes" id="UP001220324"/>
    </source>
</evidence>
<keyword evidence="1" id="KW-0349">Heme</keyword>
<dbReference type="PRINTS" id="PR00463">
    <property type="entry name" value="EP450I"/>
</dbReference>
<name>A0AAD6CMQ3_9EURO</name>
<dbReference type="AlphaFoldDB" id="A0AAD6CMQ3"/>
<reference evidence="3 4" key="1">
    <citation type="journal article" date="2023" name="IMA Fungus">
        <title>Comparative genomic study of the Penicillium genus elucidates a diverse pangenome and 15 lateral gene transfer events.</title>
        <authorList>
            <person name="Petersen C."/>
            <person name="Sorensen T."/>
            <person name="Nielsen M.R."/>
            <person name="Sondergaard T.E."/>
            <person name="Sorensen J.L."/>
            <person name="Fitzpatrick D.A."/>
            <person name="Frisvad J.C."/>
            <person name="Nielsen K.L."/>
        </authorList>
    </citation>
    <scope>NUCLEOTIDE SEQUENCE [LARGE SCALE GENOMIC DNA]</scope>
    <source>
        <strain evidence="3 4">IBT 35679</strain>
    </source>
</reference>
<dbReference type="GO" id="GO:0005506">
    <property type="term" value="F:iron ion binding"/>
    <property type="evidence" value="ECO:0007669"/>
    <property type="project" value="InterPro"/>
</dbReference>
<comment type="cofactor">
    <cofactor evidence="1">
        <name>heme</name>
        <dbReference type="ChEBI" id="CHEBI:30413"/>
    </cofactor>
</comment>
<dbReference type="PANTHER" id="PTHR24305:SF227">
    <property type="entry name" value="P450, PUTATIVE (EUROFUNG)-RELATED"/>
    <property type="match status" value="1"/>
</dbReference>
<keyword evidence="4" id="KW-1185">Reference proteome</keyword>
<dbReference type="PANTHER" id="PTHR24305">
    <property type="entry name" value="CYTOCHROME P450"/>
    <property type="match status" value="1"/>
</dbReference>
<dbReference type="Gene3D" id="1.10.630.10">
    <property type="entry name" value="Cytochrome P450"/>
    <property type="match status" value="1"/>
</dbReference>